<dbReference type="RefSeq" id="WP_138845743.1">
    <property type="nucleotide sequence ID" value="NZ_VCPD01000012.1"/>
</dbReference>
<reference evidence="1 2" key="1">
    <citation type="submission" date="2019-05" db="EMBL/GenBank/DDBJ databases">
        <title>Ruegeria sp. nov., isolated from tidal flat.</title>
        <authorList>
            <person name="Kim W."/>
        </authorList>
    </citation>
    <scope>NUCLEOTIDE SEQUENCE [LARGE SCALE GENOMIC DNA]</scope>
    <source>
        <strain evidence="1 2">CAU 1488</strain>
    </source>
</reference>
<proteinExistence type="predicted"/>
<gene>
    <name evidence="1" type="ORF">FGK63_20335</name>
</gene>
<evidence type="ECO:0000313" key="2">
    <source>
        <dbReference type="Proteomes" id="UP001193035"/>
    </source>
</evidence>
<protein>
    <submittedName>
        <fullName evidence="1">Uncharacterized protein</fullName>
    </submittedName>
</protein>
<dbReference type="Proteomes" id="UP001193035">
    <property type="component" value="Unassembled WGS sequence"/>
</dbReference>
<dbReference type="EMBL" id="VCPD01000012">
    <property type="protein sequence ID" value="TMV02578.1"/>
    <property type="molecule type" value="Genomic_DNA"/>
</dbReference>
<comment type="caution">
    <text evidence="1">The sequence shown here is derived from an EMBL/GenBank/DDBJ whole genome shotgun (WGS) entry which is preliminary data.</text>
</comment>
<sequence length="261" mass="30027">MKTKAATTTLSDAWTETWSYLLEEKEYLAKGYARQIVEECRLFEGDFLKFFEDALKRSNGKGKSQRDRERLARSLLHAFQDEIFGFGSQKNHRKLRFLVAYQKQGKLPRIVLRSHFFDQDAKGTWTHYERAHSVITNHALQRLYLRGGARTLGDVKAHTRRIAGWISTINLFKQENSVPIPTSDGLFAIKTRGAESILVTYISKENLFGRALENWEDLQREENLVSDSPDIFPKDFEGKKPSELARATELLPIRWTGSGVS</sequence>
<organism evidence="1 2">
    <name type="scientific">Ruegeria sediminis</name>
    <dbReference type="NCBI Taxonomy" id="2583820"/>
    <lineage>
        <taxon>Bacteria</taxon>
        <taxon>Pseudomonadati</taxon>
        <taxon>Pseudomonadota</taxon>
        <taxon>Alphaproteobacteria</taxon>
        <taxon>Rhodobacterales</taxon>
        <taxon>Roseobacteraceae</taxon>
        <taxon>Ruegeria</taxon>
    </lineage>
</organism>
<keyword evidence="2" id="KW-1185">Reference proteome</keyword>
<evidence type="ECO:0000313" key="1">
    <source>
        <dbReference type="EMBL" id="TMV02578.1"/>
    </source>
</evidence>
<accession>A0ABY2WS11</accession>
<name>A0ABY2WS11_9RHOB</name>